<feature type="compositionally biased region" description="Pro residues" evidence="1">
    <location>
        <begin position="19"/>
        <end position="30"/>
    </location>
</feature>
<feature type="region of interest" description="Disordered" evidence="1">
    <location>
        <begin position="1"/>
        <end position="52"/>
    </location>
</feature>
<evidence type="ECO:0000256" key="1">
    <source>
        <dbReference type="SAM" id="MobiDB-lite"/>
    </source>
</evidence>
<gene>
    <name evidence="2" type="ORF">CDA63_10370</name>
</gene>
<organism evidence="2 3">
    <name type="scientific">Hymenobacter amundsenii</name>
    <dbReference type="NCBI Taxonomy" id="2006685"/>
    <lineage>
        <taxon>Bacteria</taxon>
        <taxon>Pseudomonadati</taxon>
        <taxon>Bacteroidota</taxon>
        <taxon>Cytophagia</taxon>
        <taxon>Cytophagales</taxon>
        <taxon>Hymenobacteraceae</taxon>
        <taxon>Hymenobacter</taxon>
    </lineage>
</organism>
<sequence length="151" mass="16174">MAATVGCRPDTPATGTASMPPPAAAMPAPPASSTDTPASASPLTAPDTALVQKIRSPRRGDVYVVAYQPAGSLEERYFFYRVSKAGPKSVDLLPARQESTDPQADVSAAGFFTDKALTYTRAEALELMQEQPGDVQHTHLIRIRRESEVMK</sequence>
<evidence type="ECO:0000313" key="3">
    <source>
        <dbReference type="Proteomes" id="UP000197277"/>
    </source>
</evidence>
<accession>A0A2D0AFW4</accession>
<reference evidence="2 3" key="1">
    <citation type="submission" date="2017-06" db="EMBL/GenBank/DDBJ databases">
        <title>Hymenobacter amundsenii sp. nov. isolated from regoliths in Antarctica.</title>
        <authorList>
            <person name="Sedlacek I."/>
            <person name="Kralova S."/>
            <person name="Pantucek R."/>
            <person name="Svec P."/>
            <person name="Holochova P."/>
            <person name="Stankova E."/>
            <person name="Vrbovska V."/>
            <person name="Busse H.-J."/>
        </authorList>
    </citation>
    <scope>NUCLEOTIDE SEQUENCE [LARGE SCALE GENOMIC DNA]</scope>
    <source>
        <strain evidence="2 3">CCM 8682</strain>
    </source>
</reference>
<dbReference type="AlphaFoldDB" id="A0A2D0AFW4"/>
<dbReference type="Proteomes" id="UP000197277">
    <property type="component" value="Unassembled WGS sequence"/>
</dbReference>
<feature type="compositionally biased region" description="Low complexity" evidence="1">
    <location>
        <begin position="31"/>
        <end position="49"/>
    </location>
</feature>
<proteinExistence type="predicted"/>
<protein>
    <submittedName>
        <fullName evidence="2">Uncharacterized protein</fullName>
    </submittedName>
</protein>
<dbReference type="EMBL" id="NIRR01000014">
    <property type="protein sequence ID" value="OWP63249.1"/>
    <property type="molecule type" value="Genomic_DNA"/>
</dbReference>
<evidence type="ECO:0000313" key="2">
    <source>
        <dbReference type="EMBL" id="OWP63249.1"/>
    </source>
</evidence>
<comment type="caution">
    <text evidence="2">The sequence shown here is derived from an EMBL/GenBank/DDBJ whole genome shotgun (WGS) entry which is preliminary data.</text>
</comment>
<name>A0A2D0AFW4_9BACT</name>
<keyword evidence="3" id="KW-1185">Reference proteome</keyword>